<dbReference type="EMBL" id="SACL01000002">
    <property type="protein sequence ID" value="RVT97495.1"/>
    <property type="molecule type" value="Genomic_DNA"/>
</dbReference>
<evidence type="ECO:0000313" key="3">
    <source>
        <dbReference type="Proteomes" id="UP000282957"/>
    </source>
</evidence>
<feature type="transmembrane region" description="Helical" evidence="1">
    <location>
        <begin position="65"/>
        <end position="84"/>
    </location>
</feature>
<feature type="transmembrane region" description="Helical" evidence="1">
    <location>
        <begin position="42"/>
        <end position="59"/>
    </location>
</feature>
<evidence type="ECO:0008006" key="4">
    <source>
        <dbReference type="Google" id="ProtNLM"/>
    </source>
</evidence>
<keyword evidence="1" id="KW-0472">Membrane</keyword>
<sequence length="127" mass="13735">MQPLLSASPLVQIHAFAALAALGLGAWQLSRPKYGLSHRVRGWLWVGLMAVVALSAFGIRTHGGFSWIHLLAIFVLVQLPVAVLHMRRGRVRAHRNAMVGLFVGALVIAGAFTLLPGRIMHQLVFGG</sequence>
<feature type="transmembrane region" description="Helical" evidence="1">
    <location>
        <begin position="12"/>
        <end position="30"/>
    </location>
</feature>
<keyword evidence="3" id="KW-1185">Reference proteome</keyword>
<dbReference type="OrthoDB" id="9815686at2"/>
<accession>A0A437MIN3</accession>
<gene>
    <name evidence="2" type="ORF">EOD42_06625</name>
</gene>
<reference evidence="2 3" key="1">
    <citation type="submission" date="2019-01" db="EMBL/GenBank/DDBJ databases">
        <authorList>
            <person name="Chen W.-M."/>
        </authorList>
    </citation>
    <scope>NUCLEOTIDE SEQUENCE [LARGE SCALE GENOMIC DNA]</scope>
    <source>
        <strain evidence="2 3">CCP-6</strain>
    </source>
</reference>
<dbReference type="Pfam" id="PF10067">
    <property type="entry name" value="DUF2306"/>
    <property type="match status" value="1"/>
</dbReference>
<evidence type="ECO:0000256" key="1">
    <source>
        <dbReference type="SAM" id="Phobius"/>
    </source>
</evidence>
<dbReference type="Proteomes" id="UP000282957">
    <property type="component" value="Unassembled WGS sequence"/>
</dbReference>
<protein>
    <recommendedName>
        <fullName evidence="4">DUF2306 domain-containing protein</fullName>
    </recommendedName>
</protein>
<dbReference type="AlphaFoldDB" id="A0A437MIN3"/>
<keyword evidence="1" id="KW-1133">Transmembrane helix</keyword>
<dbReference type="RefSeq" id="WP_127786723.1">
    <property type="nucleotide sequence ID" value="NZ_SACL01000002.1"/>
</dbReference>
<evidence type="ECO:0000313" key="2">
    <source>
        <dbReference type="EMBL" id="RVT97495.1"/>
    </source>
</evidence>
<feature type="transmembrane region" description="Helical" evidence="1">
    <location>
        <begin position="96"/>
        <end position="115"/>
    </location>
</feature>
<proteinExistence type="predicted"/>
<name>A0A437MIN3_9PROT</name>
<dbReference type="InterPro" id="IPR018750">
    <property type="entry name" value="DUF2306_membrane"/>
</dbReference>
<organism evidence="2 3">
    <name type="scientific">Rhodovarius crocodyli</name>
    <dbReference type="NCBI Taxonomy" id="1979269"/>
    <lineage>
        <taxon>Bacteria</taxon>
        <taxon>Pseudomonadati</taxon>
        <taxon>Pseudomonadota</taxon>
        <taxon>Alphaproteobacteria</taxon>
        <taxon>Acetobacterales</taxon>
        <taxon>Roseomonadaceae</taxon>
        <taxon>Rhodovarius</taxon>
    </lineage>
</organism>
<comment type="caution">
    <text evidence="2">The sequence shown here is derived from an EMBL/GenBank/DDBJ whole genome shotgun (WGS) entry which is preliminary data.</text>
</comment>
<keyword evidence="1" id="KW-0812">Transmembrane</keyword>